<evidence type="ECO:0000259" key="6">
    <source>
        <dbReference type="PROSITE" id="PS50893"/>
    </source>
</evidence>
<proteinExistence type="inferred from homology"/>
<name>A0A3E4GMY5_9FIRM</name>
<evidence type="ECO:0000313" key="7">
    <source>
        <dbReference type="EMBL" id="RGJ21469.1"/>
    </source>
</evidence>
<dbReference type="Proteomes" id="UP000260655">
    <property type="component" value="Unassembled WGS sequence"/>
</dbReference>
<organism evidence="7 8">
    <name type="scientific">Coprococcus comes</name>
    <dbReference type="NCBI Taxonomy" id="410072"/>
    <lineage>
        <taxon>Bacteria</taxon>
        <taxon>Bacillati</taxon>
        <taxon>Bacillota</taxon>
        <taxon>Clostridia</taxon>
        <taxon>Lachnospirales</taxon>
        <taxon>Lachnospiraceae</taxon>
        <taxon>Coprococcus</taxon>
    </lineage>
</organism>
<dbReference type="PROSITE" id="PS50893">
    <property type="entry name" value="ABC_TRANSPORTER_2"/>
    <property type="match status" value="1"/>
</dbReference>
<feature type="region of interest" description="Disordered" evidence="5">
    <location>
        <begin position="315"/>
        <end position="373"/>
    </location>
</feature>
<evidence type="ECO:0000256" key="1">
    <source>
        <dbReference type="ARBA" id="ARBA00005417"/>
    </source>
</evidence>
<evidence type="ECO:0000256" key="5">
    <source>
        <dbReference type="SAM" id="MobiDB-lite"/>
    </source>
</evidence>
<evidence type="ECO:0000313" key="8">
    <source>
        <dbReference type="Proteomes" id="UP000260655"/>
    </source>
</evidence>
<dbReference type="AlphaFoldDB" id="A0A3E4GMY5"/>
<evidence type="ECO:0000256" key="3">
    <source>
        <dbReference type="ARBA" id="ARBA00022741"/>
    </source>
</evidence>
<dbReference type="InterPro" id="IPR027417">
    <property type="entry name" value="P-loop_NTPase"/>
</dbReference>
<feature type="domain" description="ABC transporter" evidence="6">
    <location>
        <begin position="2"/>
        <end position="231"/>
    </location>
</feature>
<gene>
    <name evidence="7" type="ORF">DXD67_12690</name>
</gene>
<dbReference type="SUPFAM" id="SSF52540">
    <property type="entry name" value="P-loop containing nucleoside triphosphate hydrolases"/>
    <property type="match status" value="1"/>
</dbReference>
<dbReference type="PANTHER" id="PTHR43335">
    <property type="entry name" value="ABC TRANSPORTER, ATP-BINDING PROTEIN"/>
    <property type="match status" value="1"/>
</dbReference>
<dbReference type="EMBL" id="QSOV01000016">
    <property type="protein sequence ID" value="RGJ21469.1"/>
    <property type="molecule type" value="Genomic_DNA"/>
</dbReference>
<dbReference type="GO" id="GO:0016887">
    <property type="term" value="F:ATP hydrolysis activity"/>
    <property type="evidence" value="ECO:0007669"/>
    <property type="project" value="InterPro"/>
</dbReference>
<feature type="compositionally biased region" description="Acidic residues" evidence="5">
    <location>
        <begin position="338"/>
        <end position="373"/>
    </location>
</feature>
<protein>
    <submittedName>
        <fullName evidence="7">ABC transporter ATP-binding protein</fullName>
    </submittedName>
</protein>
<keyword evidence="2" id="KW-0813">Transport</keyword>
<comment type="similarity">
    <text evidence="1">Belongs to the ABC transporter superfamily.</text>
</comment>
<reference evidence="7 8" key="1">
    <citation type="submission" date="2018-08" db="EMBL/GenBank/DDBJ databases">
        <title>A genome reference for cultivated species of the human gut microbiota.</title>
        <authorList>
            <person name="Zou Y."/>
            <person name="Xue W."/>
            <person name="Luo G."/>
        </authorList>
    </citation>
    <scope>NUCLEOTIDE SEQUENCE [LARGE SCALE GENOMIC DNA]</scope>
    <source>
        <strain evidence="7 8">TM07-19</strain>
    </source>
</reference>
<keyword evidence="3" id="KW-0547">Nucleotide-binding</keyword>
<sequence>MIEVKNLVKKYGSHLAVDHLNFTVDTGQIYGFLGPNGAGKSTTMNIMTGYLGATEGEVLINGHNILEEPEAAKKCIGYLPEMPPLYTDMKVNEYLRFVAELKKIPKKERQEQIEKVMLMVKIMDVQDRLIKNLSKGYKQRVGLAQAILGFPEIIILDEPTVGLDPKQIIEIRELIRELAKEHTVILSSHILAEIQEVCDYIMIISKGKLVASDTPENLEKLLTNQQTVEILAKGNEDTVRKVIGTIGNVQKASVEHGKEEGTVKASLFPKDGKDIRETVFKAFAQEGCPLLMLYHSRTTLEDVFLELTQGSTPAAAKAMKDGEKKDWMVKRRKKNAQEEAEENELTEMDEEPEENAVPTSEDEKEDLENDSNL</sequence>
<dbReference type="CDD" id="cd03230">
    <property type="entry name" value="ABC_DR_subfamily_A"/>
    <property type="match status" value="1"/>
</dbReference>
<evidence type="ECO:0000256" key="2">
    <source>
        <dbReference type="ARBA" id="ARBA00022448"/>
    </source>
</evidence>
<dbReference type="Pfam" id="PF00005">
    <property type="entry name" value="ABC_tran"/>
    <property type="match status" value="1"/>
</dbReference>
<dbReference type="PANTHER" id="PTHR43335:SF4">
    <property type="entry name" value="ABC TRANSPORTER, ATP-BINDING PROTEIN"/>
    <property type="match status" value="1"/>
</dbReference>
<dbReference type="GO" id="GO:0005524">
    <property type="term" value="F:ATP binding"/>
    <property type="evidence" value="ECO:0007669"/>
    <property type="project" value="UniProtKB-KW"/>
</dbReference>
<comment type="caution">
    <text evidence="7">The sequence shown here is derived from an EMBL/GenBank/DDBJ whole genome shotgun (WGS) entry which is preliminary data.</text>
</comment>
<feature type="compositionally biased region" description="Basic and acidic residues" evidence="5">
    <location>
        <begin position="318"/>
        <end position="329"/>
    </location>
</feature>
<dbReference type="InterPro" id="IPR003593">
    <property type="entry name" value="AAA+_ATPase"/>
</dbReference>
<dbReference type="InterPro" id="IPR003439">
    <property type="entry name" value="ABC_transporter-like_ATP-bd"/>
</dbReference>
<dbReference type="SMART" id="SM00382">
    <property type="entry name" value="AAA"/>
    <property type="match status" value="1"/>
</dbReference>
<dbReference type="Gene3D" id="3.40.50.300">
    <property type="entry name" value="P-loop containing nucleotide triphosphate hydrolases"/>
    <property type="match status" value="1"/>
</dbReference>
<evidence type="ECO:0000256" key="4">
    <source>
        <dbReference type="ARBA" id="ARBA00022840"/>
    </source>
</evidence>
<dbReference type="RefSeq" id="WP_117558704.1">
    <property type="nucleotide sequence ID" value="NZ_JAAIOQ010000027.1"/>
</dbReference>
<keyword evidence="4 7" id="KW-0067">ATP-binding</keyword>
<accession>A0A3E4GMY5</accession>